<dbReference type="AlphaFoldDB" id="A0A7J7M2C8"/>
<dbReference type="EMBL" id="JACGCM010001824">
    <property type="protein sequence ID" value="KAF6148948.1"/>
    <property type="molecule type" value="Genomic_DNA"/>
</dbReference>
<sequence>MKAMENGEEEEVENALGTFDWPEDVWENIIAINYEAKKYKTALLQYRDLLEKLFDGISATRDFAWSSGDVIPSDDGPISPVSQLTPGSTPRTPVSQVGSAKSKGKRSVAAVQLLEPIELVQSLISAFTAQEASSTFEVLKVLKDIVNSYEIDDALFSKGLKLLGGKDEHNYKVIFLGIEPERRFSFLKAILS</sequence>
<evidence type="ECO:0000256" key="1">
    <source>
        <dbReference type="SAM" id="MobiDB-lite"/>
    </source>
</evidence>
<protein>
    <submittedName>
        <fullName evidence="2">Uncharacterized protein</fullName>
    </submittedName>
</protein>
<evidence type="ECO:0000313" key="2">
    <source>
        <dbReference type="EMBL" id="KAF6148948.1"/>
    </source>
</evidence>
<dbReference type="Proteomes" id="UP000541444">
    <property type="component" value="Unassembled WGS sequence"/>
</dbReference>
<feature type="region of interest" description="Disordered" evidence="1">
    <location>
        <begin position="76"/>
        <end position="99"/>
    </location>
</feature>
<reference evidence="2 3" key="1">
    <citation type="journal article" date="2020" name="IScience">
        <title>Genome Sequencing of the Endangered Kingdonia uniflora (Circaeasteraceae, Ranunculales) Reveals Potential Mechanisms of Evolutionary Specialization.</title>
        <authorList>
            <person name="Sun Y."/>
            <person name="Deng T."/>
            <person name="Zhang A."/>
            <person name="Moore M.J."/>
            <person name="Landis J.B."/>
            <person name="Lin N."/>
            <person name="Zhang H."/>
            <person name="Zhang X."/>
            <person name="Huang J."/>
            <person name="Zhang X."/>
            <person name="Sun H."/>
            <person name="Wang H."/>
        </authorList>
    </citation>
    <scope>NUCLEOTIDE SEQUENCE [LARGE SCALE GENOMIC DNA]</scope>
    <source>
        <strain evidence="2">TB1705</strain>
        <tissue evidence="2">Leaf</tissue>
    </source>
</reference>
<dbReference type="OrthoDB" id="6278596at2759"/>
<name>A0A7J7M2C8_9MAGN</name>
<evidence type="ECO:0000313" key="3">
    <source>
        <dbReference type="Proteomes" id="UP000541444"/>
    </source>
</evidence>
<accession>A0A7J7M2C8</accession>
<comment type="caution">
    <text evidence="2">The sequence shown here is derived from an EMBL/GenBank/DDBJ whole genome shotgun (WGS) entry which is preliminary data.</text>
</comment>
<organism evidence="2 3">
    <name type="scientific">Kingdonia uniflora</name>
    <dbReference type="NCBI Taxonomy" id="39325"/>
    <lineage>
        <taxon>Eukaryota</taxon>
        <taxon>Viridiplantae</taxon>
        <taxon>Streptophyta</taxon>
        <taxon>Embryophyta</taxon>
        <taxon>Tracheophyta</taxon>
        <taxon>Spermatophyta</taxon>
        <taxon>Magnoliopsida</taxon>
        <taxon>Ranunculales</taxon>
        <taxon>Circaeasteraceae</taxon>
        <taxon>Kingdonia</taxon>
    </lineage>
</organism>
<gene>
    <name evidence="2" type="ORF">GIB67_028785</name>
</gene>
<feature type="compositionally biased region" description="Polar residues" evidence="1">
    <location>
        <begin position="80"/>
        <end position="99"/>
    </location>
</feature>
<keyword evidence="3" id="KW-1185">Reference proteome</keyword>
<proteinExistence type="predicted"/>